<feature type="compositionally biased region" description="Basic and acidic residues" evidence="2">
    <location>
        <begin position="1"/>
        <end position="25"/>
    </location>
</feature>
<feature type="region of interest" description="Disordered" evidence="2">
    <location>
        <begin position="1"/>
        <end position="38"/>
    </location>
</feature>
<evidence type="ECO:0000256" key="1">
    <source>
        <dbReference type="SAM" id="Coils"/>
    </source>
</evidence>
<evidence type="ECO:0000313" key="4">
    <source>
        <dbReference type="Proteomes" id="UP001189429"/>
    </source>
</evidence>
<keyword evidence="1" id="KW-0175">Coiled coil</keyword>
<dbReference type="EMBL" id="CAUYUJ010019438">
    <property type="protein sequence ID" value="CAK0891183.1"/>
    <property type="molecule type" value="Genomic_DNA"/>
</dbReference>
<accession>A0ABN9X0W1</accession>
<dbReference type="Proteomes" id="UP001189429">
    <property type="component" value="Unassembled WGS sequence"/>
</dbReference>
<organism evidence="3 4">
    <name type="scientific">Prorocentrum cordatum</name>
    <dbReference type="NCBI Taxonomy" id="2364126"/>
    <lineage>
        <taxon>Eukaryota</taxon>
        <taxon>Sar</taxon>
        <taxon>Alveolata</taxon>
        <taxon>Dinophyceae</taxon>
        <taxon>Prorocentrales</taxon>
        <taxon>Prorocentraceae</taxon>
        <taxon>Prorocentrum</taxon>
    </lineage>
</organism>
<feature type="region of interest" description="Disordered" evidence="2">
    <location>
        <begin position="252"/>
        <end position="299"/>
    </location>
</feature>
<keyword evidence="4" id="KW-1185">Reference proteome</keyword>
<proteinExistence type="predicted"/>
<feature type="non-terminal residue" evidence="3">
    <location>
        <position position="1"/>
    </location>
</feature>
<name>A0ABN9X0W1_9DINO</name>
<evidence type="ECO:0000313" key="3">
    <source>
        <dbReference type="EMBL" id="CAK0891183.1"/>
    </source>
</evidence>
<feature type="compositionally biased region" description="Basic residues" evidence="2">
    <location>
        <begin position="280"/>
        <end position="295"/>
    </location>
</feature>
<feature type="coiled-coil region" evidence="1">
    <location>
        <begin position="133"/>
        <end position="177"/>
    </location>
</feature>
<comment type="caution">
    <text evidence="3">The sequence shown here is derived from an EMBL/GenBank/DDBJ whole genome shotgun (WGS) entry which is preliminary data.</text>
</comment>
<reference evidence="3" key="1">
    <citation type="submission" date="2023-10" db="EMBL/GenBank/DDBJ databases">
        <authorList>
            <person name="Chen Y."/>
            <person name="Shah S."/>
            <person name="Dougan E. K."/>
            <person name="Thang M."/>
            <person name="Chan C."/>
        </authorList>
    </citation>
    <scope>NUCLEOTIDE SEQUENCE [LARGE SCALE GENOMIC DNA]</scope>
</reference>
<gene>
    <name evidence="3" type="ORF">PCOR1329_LOCUS71199</name>
</gene>
<evidence type="ECO:0000256" key="2">
    <source>
        <dbReference type="SAM" id="MobiDB-lite"/>
    </source>
</evidence>
<protein>
    <submittedName>
        <fullName evidence="3">Uncharacterized protein</fullName>
    </submittedName>
</protein>
<feature type="compositionally biased region" description="Basic and acidic residues" evidence="2">
    <location>
        <begin position="264"/>
        <end position="273"/>
    </location>
</feature>
<sequence length="304" mass="33036">GGGLRGRAEEPRGGAEGHCGGEADHPGTGPLGTATVRSSGSLLQLRSGSDVAAVRFVQGLAQKQNSTALAQLAMQMASAARVSADPFAKIKGLIADMIDKLEKEAAADAEHKAFCDKELGENEAKEADKVAEIEKLTTKVDQWSARSAQLKEEVASLEKELAALAKSQQTMDKIREDEKALYDKNRPELEKGLEGVKLALKVLRDYYAKNDKAHSAADGASSGIIGLLEVIESDFSKNLAEMISTEEAAVNEYEEQSKQNAVDKTNKEQELRPPRSSLRGTRRRRRRRPTGRACRRSSTQCRQC</sequence>